<sequence>MSLDGNQTSIDELLDRAVRACNRGDRAAANSLAEQVLAVDRGNTDAEDLLAASDGHGEIRRLTLMFIDLVDSTVLSTRVEPETYRTLVGRYRQDAIRLVNHYEGHISSTKGDGLLAVFGHPKAHENDVKRAVAAGLEITHAVARISEQAIRRFGVTIDVRVGVHRGVVYLDTAQDDVYGFAANLAARISSLAAPGTVAVSDAVAALIGGTFELAACPAAPVKGVDEPVTHHRVLSDHPTAVATRTAALVGRHRERDWLESAWQQAEDGTLRCPGVAFRGEAGIGKTRLGRVAADLVTGSGGTVIELRGSPLHIDAGLYPVRRLLERRCGIDRLTEAAERIRLLESELRSHAMDPTTAMPFLAPVLGVGPEHGYQPAIAEGRTLYELIGATVLRYLLACLNGAAGLVIAEDMHWFDPSTMDVVDALLTGADGRRLIVLTGREGKWLKPDWPVKLFELTALSTDECNELIEALDPAVTDAQKAAVCSRCDGIPFYIEHVVAGLDAAAGDEQVPEALYEPLFARLHTRPDVVPVVEAAAVIGRSGDLALLRSVVGPDVDTDTVVAALAEAQVFQIEDERWRFRHELLREVAGELAPPTLERDLHARVARELVDEAAGVEPDWRLVARHYECAQRFHEAVSAYRKACVQARRRASASEACAYLTHALELLNQCAAGPQRDGVEIALRLERGFLIGAAHGSMSGDAPADFERCLELTADGRHQDDIFATLTALISYYVPRADLRRAHELLDSMAAGITTQRPWFHRAIASSMGSITWLEGSFTVARAHLLTALADPSPSESDPRELDDSWRGNTDPISGAYTYLALSHLIAGDLPGAKADLAASVHRCEQLGFPLNAFNRAHTYFKEIWVCLEAGQLDEALLLSGEMRRCTEDSGLDLWRFVSATEYATVKAVAAMRAGADAATLEAAAAKIARGVDGSRLMHLNVYLTFHDAVIGRLLIAAGQPDQARERLEMSLSLAEETGMHFHDAELLRLRAHTVPPDQRRAALADALDFARRQDAVLFELRCLIDSFELFGDGDREGLASAVNRLPGNAGWPEQARAERILS</sequence>
<keyword evidence="1" id="KW-0547">Nucleotide-binding</keyword>
<protein>
    <submittedName>
        <fullName evidence="3">Adenylyl cyclase</fullName>
    </submittedName>
</protein>
<accession>A0A4Z0HMR3</accession>
<dbReference type="GO" id="GO:0009190">
    <property type="term" value="P:cyclic nucleotide biosynthetic process"/>
    <property type="evidence" value="ECO:0007669"/>
    <property type="project" value="InterPro"/>
</dbReference>
<evidence type="ECO:0000256" key="1">
    <source>
        <dbReference type="ARBA" id="ARBA00022741"/>
    </source>
</evidence>
<dbReference type="SUPFAM" id="SSF55073">
    <property type="entry name" value="Nucleotide cyclase"/>
    <property type="match status" value="1"/>
</dbReference>
<dbReference type="PANTHER" id="PTHR16305:SF28">
    <property type="entry name" value="GUANYLATE CYCLASE DOMAIN-CONTAINING PROTEIN"/>
    <property type="match status" value="1"/>
</dbReference>
<dbReference type="SMART" id="SM00044">
    <property type="entry name" value="CYCc"/>
    <property type="match status" value="1"/>
</dbReference>
<dbReference type="RefSeq" id="WP_135361542.1">
    <property type="nucleotide sequence ID" value="NZ_JBLVUM010000002.1"/>
</dbReference>
<dbReference type="GO" id="GO:0005524">
    <property type="term" value="F:ATP binding"/>
    <property type="evidence" value="ECO:0007669"/>
    <property type="project" value="UniProtKB-KW"/>
</dbReference>
<evidence type="ECO:0000256" key="2">
    <source>
        <dbReference type="ARBA" id="ARBA00022840"/>
    </source>
</evidence>
<dbReference type="PANTHER" id="PTHR16305">
    <property type="entry name" value="TESTICULAR SOLUBLE ADENYLYL CYCLASE"/>
    <property type="match status" value="1"/>
</dbReference>
<dbReference type="GO" id="GO:0004016">
    <property type="term" value="F:adenylate cyclase activity"/>
    <property type="evidence" value="ECO:0007669"/>
    <property type="project" value="TreeGrafter"/>
</dbReference>
<dbReference type="Proteomes" id="UP000297792">
    <property type="component" value="Unassembled WGS sequence"/>
</dbReference>
<name>A0A4Z0HMR3_MYCPR</name>
<dbReference type="GO" id="GO:0005737">
    <property type="term" value="C:cytoplasm"/>
    <property type="evidence" value="ECO:0007669"/>
    <property type="project" value="TreeGrafter"/>
</dbReference>
<evidence type="ECO:0000313" key="3">
    <source>
        <dbReference type="EMBL" id="TGB38201.1"/>
    </source>
</evidence>
<dbReference type="Pfam" id="PF13191">
    <property type="entry name" value="AAA_16"/>
    <property type="match status" value="1"/>
</dbReference>
<dbReference type="PROSITE" id="PS50125">
    <property type="entry name" value="GUANYLATE_CYCLASE_2"/>
    <property type="match status" value="1"/>
</dbReference>
<comment type="caution">
    <text evidence="3">The sequence shown here is derived from an EMBL/GenBank/DDBJ whole genome shotgun (WGS) entry which is preliminary data.</text>
</comment>
<proteinExistence type="predicted"/>
<dbReference type="InterPro" id="IPR041664">
    <property type="entry name" value="AAA_16"/>
</dbReference>
<dbReference type="GO" id="GO:0035556">
    <property type="term" value="P:intracellular signal transduction"/>
    <property type="evidence" value="ECO:0007669"/>
    <property type="project" value="InterPro"/>
</dbReference>
<dbReference type="EMBL" id="RWKA01000017">
    <property type="protein sequence ID" value="TGB38201.1"/>
    <property type="molecule type" value="Genomic_DNA"/>
</dbReference>
<dbReference type="AlphaFoldDB" id="A0A4Z0HMR3"/>
<keyword evidence="2" id="KW-0067">ATP-binding</keyword>
<dbReference type="Pfam" id="PF00211">
    <property type="entry name" value="Guanylate_cyc"/>
    <property type="match status" value="1"/>
</dbReference>
<dbReference type="SUPFAM" id="SSF52540">
    <property type="entry name" value="P-loop containing nucleoside triphosphate hydrolases"/>
    <property type="match status" value="1"/>
</dbReference>
<dbReference type="InterPro" id="IPR001054">
    <property type="entry name" value="A/G_cyclase"/>
</dbReference>
<evidence type="ECO:0000313" key="4">
    <source>
        <dbReference type="Proteomes" id="UP000297792"/>
    </source>
</evidence>
<reference evidence="3 4" key="1">
    <citation type="submission" date="2018-12" db="EMBL/GenBank/DDBJ databases">
        <title>Draft genome sequences of Mycolicibacterium peregrinum isolated from a pig with lymphadenitis and from soil on the same Japanese pig farm.</title>
        <authorList>
            <person name="Komatsu T."/>
            <person name="Ohya K."/>
            <person name="Sawai K."/>
            <person name="Odoi J.O."/>
            <person name="Otsu K."/>
            <person name="Ota A."/>
            <person name="Ito T."/>
            <person name="Kawai M."/>
            <person name="Maruyama F."/>
        </authorList>
    </citation>
    <scope>NUCLEOTIDE SEQUENCE [LARGE SCALE GENOMIC DNA]</scope>
    <source>
        <strain evidence="3 4">138</strain>
    </source>
</reference>
<keyword evidence="4" id="KW-1185">Reference proteome</keyword>
<organism evidence="3 4">
    <name type="scientific">Mycolicibacterium peregrinum</name>
    <name type="common">Mycobacterium peregrinum</name>
    <dbReference type="NCBI Taxonomy" id="43304"/>
    <lineage>
        <taxon>Bacteria</taxon>
        <taxon>Bacillati</taxon>
        <taxon>Actinomycetota</taxon>
        <taxon>Actinomycetes</taxon>
        <taxon>Mycobacteriales</taxon>
        <taxon>Mycobacteriaceae</taxon>
        <taxon>Mycolicibacterium</taxon>
    </lineage>
</organism>
<dbReference type="Gene3D" id="3.30.70.1230">
    <property type="entry name" value="Nucleotide cyclase"/>
    <property type="match status" value="1"/>
</dbReference>
<gene>
    <name evidence="3" type="ORF">EJD98_25040</name>
</gene>
<dbReference type="CDD" id="cd07302">
    <property type="entry name" value="CHD"/>
    <property type="match status" value="1"/>
</dbReference>
<dbReference type="InterPro" id="IPR027417">
    <property type="entry name" value="P-loop_NTPase"/>
</dbReference>
<dbReference type="InterPro" id="IPR029787">
    <property type="entry name" value="Nucleotide_cyclase"/>
</dbReference>